<gene>
    <name evidence="2" type="ORF">Pr1d_38490</name>
</gene>
<dbReference type="InterPro" id="IPR002559">
    <property type="entry name" value="Transposase_11"/>
</dbReference>
<protein>
    <submittedName>
        <fullName evidence="2">Transposase DDE domain protein</fullName>
    </submittedName>
</protein>
<name>A0A5B9QFX2_9BACT</name>
<dbReference type="GO" id="GO:0004803">
    <property type="term" value="F:transposase activity"/>
    <property type="evidence" value="ECO:0007669"/>
    <property type="project" value="InterPro"/>
</dbReference>
<evidence type="ECO:0000313" key="2">
    <source>
        <dbReference type="EMBL" id="QEG36535.1"/>
    </source>
</evidence>
<sequence>MVYHHYPKLGVVCDTSDHFILAFRADRGPRPDVDEFRPLVSDALTPVRVSLMSADAGYDSEPNHRFAREEHCIRTIIPPKHGRPTDKPATGHYLRLMQTRFDREAYRNRVQVETVMSMIKRRQGSHVRGRSYWSQCRDLRLMALTHNIMILLPRWVFYRAGRESFQIKGSRRLSFP</sequence>
<dbReference type="GO" id="GO:0006313">
    <property type="term" value="P:DNA transposition"/>
    <property type="evidence" value="ECO:0007669"/>
    <property type="project" value="InterPro"/>
</dbReference>
<dbReference type="KEGG" id="bgok:Pr1d_38490"/>
<accession>A0A5B9QFX2</accession>
<dbReference type="EMBL" id="CP042913">
    <property type="protein sequence ID" value="QEG36535.1"/>
    <property type="molecule type" value="Genomic_DNA"/>
</dbReference>
<feature type="domain" description="Transposase IS4-like" evidence="1">
    <location>
        <begin position="8"/>
        <end position="148"/>
    </location>
</feature>
<proteinExistence type="predicted"/>
<dbReference type="Proteomes" id="UP000323917">
    <property type="component" value="Chromosome"/>
</dbReference>
<evidence type="ECO:0000313" key="3">
    <source>
        <dbReference type="Proteomes" id="UP000323917"/>
    </source>
</evidence>
<organism evidence="2 3">
    <name type="scientific">Bythopirellula goksoeyrii</name>
    <dbReference type="NCBI Taxonomy" id="1400387"/>
    <lineage>
        <taxon>Bacteria</taxon>
        <taxon>Pseudomonadati</taxon>
        <taxon>Planctomycetota</taxon>
        <taxon>Planctomycetia</taxon>
        <taxon>Pirellulales</taxon>
        <taxon>Lacipirellulaceae</taxon>
        <taxon>Bythopirellula</taxon>
    </lineage>
</organism>
<reference evidence="2 3" key="1">
    <citation type="submission" date="2019-08" db="EMBL/GenBank/DDBJ databases">
        <title>Deep-cultivation of Planctomycetes and their phenomic and genomic characterization uncovers novel biology.</title>
        <authorList>
            <person name="Wiegand S."/>
            <person name="Jogler M."/>
            <person name="Boedeker C."/>
            <person name="Pinto D."/>
            <person name="Vollmers J."/>
            <person name="Rivas-Marin E."/>
            <person name="Kohn T."/>
            <person name="Peeters S.H."/>
            <person name="Heuer A."/>
            <person name="Rast P."/>
            <person name="Oberbeckmann S."/>
            <person name="Bunk B."/>
            <person name="Jeske O."/>
            <person name="Meyerdierks A."/>
            <person name="Storesund J.E."/>
            <person name="Kallscheuer N."/>
            <person name="Luecker S."/>
            <person name="Lage O.M."/>
            <person name="Pohl T."/>
            <person name="Merkel B.J."/>
            <person name="Hornburger P."/>
            <person name="Mueller R.-W."/>
            <person name="Bruemmer F."/>
            <person name="Labrenz M."/>
            <person name="Spormann A.M."/>
            <person name="Op den Camp H."/>
            <person name="Overmann J."/>
            <person name="Amann R."/>
            <person name="Jetten M.S.M."/>
            <person name="Mascher T."/>
            <person name="Medema M.H."/>
            <person name="Devos D.P."/>
            <person name="Kaster A.-K."/>
            <person name="Ovreas L."/>
            <person name="Rohde M."/>
            <person name="Galperin M.Y."/>
            <person name="Jogler C."/>
        </authorList>
    </citation>
    <scope>NUCLEOTIDE SEQUENCE [LARGE SCALE GENOMIC DNA]</scope>
    <source>
        <strain evidence="2 3">Pr1d</strain>
    </source>
</reference>
<keyword evidence="3" id="KW-1185">Reference proteome</keyword>
<dbReference type="GO" id="GO:0003677">
    <property type="term" value="F:DNA binding"/>
    <property type="evidence" value="ECO:0007669"/>
    <property type="project" value="InterPro"/>
</dbReference>
<dbReference type="Pfam" id="PF01609">
    <property type="entry name" value="DDE_Tnp_1"/>
    <property type="match status" value="1"/>
</dbReference>
<dbReference type="AlphaFoldDB" id="A0A5B9QFX2"/>
<evidence type="ECO:0000259" key="1">
    <source>
        <dbReference type="Pfam" id="PF01609"/>
    </source>
</evidence>